<dbReference type="EMBL" id="CP015405">
    <property type="protein sequence ID" value="ANU77619.1"/>
    <property type="molecule type" value="Genomic_DNA"/>
</dbReference>
<proteinExistence type="predicted"/>
<dbReference type="AlphaFoldDB" id="A0A1C7IGP9"/>
<organism evidence="1 2">
    <name type="scientific">Blautia pseudococcoides</name>
    <dbReference type="NCBI Taxonomy" id="1796616"/>
    <lineage>
        <taxon>Bacteria</taxon>
        <taxon>Bacillati</taxon>
        <taxon>Bacillota</taxon>
        <taxon>Clostridia</taxon>
        <taxon>Lachnospirales</taxon>
        <taxon>Lachnospiraceae</taxon>
        <taxon>Blautia</taxon>
    </lineage>
</organism>
<sequence length="201" mass="23452">MKEIINFIEENVNGKTLFTKELVYELEDGTLQGVYSDQISFSNFKYSQSGFQIDMFIISNEKIWLIGKKREREKLRKDFSSVSLFRFELAKRKSTNAITGYFRFVSASGKNVAAEAIVSGIYDVRLENGVLKLSEDQALYRDQPIQDERYKSVAFQSEHRFYCIDRKLHYEYNGRSFDVDPETMTRSDSSDTFPPFISIEK</sequence>
<dbReference type="KEGG" id="byl:A4V09_18840"/>
<gene>
    <name evidence="1" type="ORF">A4V09_18840</name>
</gene>
<protein>
    <submittedName>
        <fullName evidence="1">Uncharacterized protein</fullName>
    </submittedName>
</protein>
<dbReference type="OrthoDB" id="1972502at2"/>
<dbReference type="Proteomes" id="UP000092574">
    <property type="component" value="Chromosome"/>
</dbReference>
<dbReference type="RefSeq" id="WP_065543732.1">
    <property type="nucleotide sequence ID" value="NZ_CP015405.2"/>
</dbReference>
<keyword evidence="2" id="KW-1185">Reference proteome</keyword>
<reference evidence="1" key="1">
    <citation type="submission" date="2017-04" db="EMBL/GenBank/DDBJ databases">
        <title>Complete Genome Sequences of Twelve Strains of a Stable Defined Moderately Diverse Mouse Microbiota 2 (sDMDMm2).</title>
        <authorList>
            <person name="Uchimura Y."/>
            <person name="Wyss M."/>
            <person name="Brugiroux S."/>
            <person name="Limenitakis J.P."/>
            <person name="Stecher B."/>
            <person name="McCoy K.D."/>
            <person name="Macpherson A.J."/>
        </authorList>
    </citation>
    <scope>NUCLEOTIDE SEQUENCE</scope>
    <source>
        <strain evidence="1">YL58</strain>
    </source>
</reference>
<name>A0A1C7IGP9_9FIRM</name>
<evidence type="ECO:0000313" key="2">
    <source>
        <dbReference type="Proteomes" id="UP000092574"/>
    </source>
</evidence>
<evidence type="ECO:0000313" key="1">
    <source>
        <dbReference type="EMBL" id="ANU77619.1"/>
    </source>
</evidence>
<accession>A0A1C7IGP9</accession>